<comment type="similarity">
    <text evidence="1 7 8">Belongs to the eukaryotic ribosomal protein eL19 family.</text>
</comment>
<dbReference type="GO" id="GO:0070180">
    <property type="term" value="F:large ribosomal subunit rRNA binding"/>
    <property type="evidence" value="ECO:0007669"/>
    <property type="project" value="UniProtKB-UniRule"/>
</dbReference>
<dbReference type="CDD" id="cd01418">
    <property type="entry name" value="Ribosomal_L19e_A"/>
    <property type="match status" value="1"/>
</dbReference>
<evidence type="ECO:0000259" key="10">
    <source>
        <dbReference type="SMART" id="SM01416"/>
    </source>
</evidence>
<dbReference type="Pfam" id="PF01280">
    <property type="entry name" value="Ribosomal_L19e"/>
    <property type="match status" value="1"/>
</dbReference>
<evidence type="ECO:0000256" key="3">
    <source>
        <dbReference type="ARBA" id="ARBA00022730"/>
    </source>
</evidence>
<dbReference type="InterPro" id="IPR057260">
    <property type="entry name" value="Ribosomal_L19e_C"/>
</dbReference>
<reference evidence="11" key="1">
    <citation type="submission" date="2020-11" db="EMBL/GenBank/DDBJ databases">
        <title>Carbohydrate-dependent, anaerobic sulfur respiration: A novel catabolism in halophilic archaea.</title>
        <authorList>
            <person name="Sorokin D.Y."/>
            <person name="Messina E."/>
            <person name="Smedile F."/>
            <person name="La Cono V."/>
            <person name="Hallsworth J.E."/>
            <person name="Yakimov M.M."/>
        </authorList>
    </citation>
    <scope>NUCLEOTIDE SEQUENCE</scope>
    <source>
        <strain evidence="11">AArc-S</strain>
    </source>
</reference>
<dbReference type="GeneID" id="70684525"/>
<dbReference type="Proteomes" id="UP000663586">
    <property type="component" value="Chromosome"/>
</dbReference>
<dbReference type="SMART" id="SM01416">
    <property type="entry name" value="Ribosomal_L19e"/>
    <property type="match status" value="1"/>
</dbReference>
<evidence type="ECO:0000256" key="6">
    <source>
        <dbReference type="ARBA" id="ARBA00023274"/>
    </source>
</evidence>
<evidence type="ECO:0000313" key="11">
    <source>
        <dbReference type="EMBL" id="QSG02360.1"/>
    </source>
</evidence>
<keyword evidence="6 7" id="KW-0687">Ribonucleoprotein</keyword>
<evidence type="ECO:0000256" key="2">
    <source>
        <dbReference type="ARBA" id="ARBA00011838"/>
    </source>
</evidence>
<keyword evidence="3 7" id="KW-0699">rRNA-binding</keyword>
<feature type="region of interest" description="Disordered" evidence="9">
    <location>
        <begin position="52"/>
        <end position="98"/>
    </location>
</feature>
<keyword evidence="12" id="KW-1185">Reference proteome</keyword>
<dbReference type="InterPro" id="IPR015973">
    <property type="entry name" value="Ribosomal_eL19_dom2"/>
</dbReference>
<keyword evidence="4 7" id="KW-0694">RNA-binding</keyword>
<dbReference type="InterPro" id="IPR039547">
    <property type="entry name" value="Ribosomal_eL19"/>
</dbReference>
<dbReference type="PROSITE" id="PS00526">
    <property type="entry name" value="RIBOSOMAL_L19E"/>
    <property type="match status" value="1"/>
</dbReference>
<evidence type="ECO:0000256" key="4">
    <source>
        <dbReference type="ARBA" id="ARBA00022884"/>
    </source>
</evidence>
<dbReference type="Pfam" id="PF25476">
    <property type="entry name" value="Ribosomal_L19e_C"/>
    <property type="match status" value="1"/>
</dbReference>
<feature type="domain" description="Large ribosomal subunit protein eL19" evidence="10">
    <location>
        <begin position="3"/>
        <end position="146"/>
    </location>
</feature>
<dbReference type="SUPFAM" id="SSF48140">
    <property type="entry name" value="Ribosomal protein L19 (L19e)"/>
    <property type="match status" value="1"/>
</dbReference>
<dbReference type="EMBL" id="CP064786">
    <property type="protein sequence ID" value="QSG02360.1"/>
    <property type="molecule type" value="Genomic_DNA"/>
</dbReference>
<dbReference type="GO" id="GO:0022625">
    <property type="term" value="C:cytosolic large ribosomal subunit"/>
    <property type="evidence" value="ECO:0007669"/>
    <property type="project" value="InterPro"/>
</dbReference>
<protein>
    <recommendedName>
        <fullName evidence="7">Large ribosomal subunit protein eL19</fullName>
    </recommendedName>
</protein>
<comment type="subunit">
    <text evidence="2 7">Part of the 50S ribosomal subunit.</text>
</comment>
<evidence type="ECO:0000256" key="9">
    <source>
        <dbReference type="SAM" id="MobiDB-lite"/>
    </source>
</evidence>
<feature type="compositionally biased region" description="Basic residues" evidence="9">
    <location>
        <begin position="77"/>
        <end position="91"/>
    </location>
</feature>
<evidence type="ECO:0000256" key="5">
    <source>
        <dbReference type="ARBA" id="ARBA00022980"/>
    </source>
</evidence>
<dbReference type="KEGG" id="hara:AArcS_1141"/>
<dbReference type="Gene3D" id="1.20.5.560">
    <property type="entry name" value="Single Heli x bin"/>
    <property type="match status" value="1"/>
</dbReference>
<dbReference type="InterPro" id="IPR000196">
    <property type="entry name" value="Ribosomal_eL19_dom"/>
</dbReference>
<dbReference type="InterPro" id="IPR033936">
    <property type="entry name" value="Ribosomal_eL19_arc"/>
</dbReference>
<sequence length="156" mass="17726">MTDLKAQKRLAADVLDVGKNRVWFDPEAQGEIVDAITREDIRELVDQGIITATEKKGNSRGRARERADKRAYGHQKGPGKRKGKAGARQNKKKEWSAKVRAQRQLLRELRDDGTIDPGQYRELYNKSRGGEFRDVARLVNYIENNYGVDVDAEGDQ</sequence>
<organism evidence="11 12">
    <name type="scientific">Natranaeroarchaeum sulfidigenes</name>
    <dbReference type="NCBI Taxonomy" id="2784880"/>
    <lineage>
        <taxon>Archaea</taxon>
        <taxon>Methanobacteriati</taxon>
        <taxon>Methanobacteriota</taxon>
        <taxon>Stenosarchaea group</taxon>
        <taxon>Halobacteria</taxon>
        <taxon>Halobacteriales</taxon>
        <taxon>Natronoarchaeaceae</taxon>
        <taxon>Natranaeroarchaeum</taxon>
    </lineage>
</organism>
<dbReference type="InterPro" id="IPR057259">
    <property type="entry name" value="Ribosomal_L19e"/>
</dbReference>
<dbReference type="FunFam" id="1.10.1650.10:FF:000001">
    <property type="entry name" value="Ribosomal protein L19"/>
    <property type="match status" value="1"/>
</dbReference>
<feature type="compositionally biased region" description="Basic and acidic residues" evidence="9">
    <location>
        <begin position="53"/>
        <end position="71"/>
    </location>
</feature>
<comment type="function">
    <text evidence="7">Binds to the 23S rRNA.</text>
</comment>
<accession>A0A897MJT4</accession>
<dbReference type="InterPro" id="IPR015974">
    <property type="entry name" value="Ribosomal_eL19_dom3"/>
</dbReference>
<gene>
    <name evidence="11" type="primary">rpl19a</name>
    <name evidence="7" type="synonym">rpl19e</name>
    <name evidence="11" type="ORF">AArcS_1141</name>
</gene>
<dbReference type="PANTHER" id="PTHR10722">
    <property type="entry name" value="60S RIBOSOMAL PROTEIN L19"/>
    <property type="match status" value="1"/>
</dbReference>
<dbReference type="RefSeq" id="WP_238479512.1">
    <property type="nucleotide sequence ID" value="NZ_CP064786.1"/>
</dbReference>
<evidence type="ECO:0000256" key="8">
    <source>
        <dbReference type="RuleBase" id="RU000574"/>
    </source>
</evidence>
<keyword evidence="5 7" id="KW-0689">Ribosomal protein</keyword>
<dbReference type="Gene3D" id="1.10.1650.10">
    <property type="match status" value="1"/>
</dbReference>
<dbReference type="GO" id="GO:0006412">
    <property type="term" value="P:translation"/>
    <property type="evidence" value="ECO:0007669"/>
    <property type="project" value="UniProtKB-UniRule"/>
</dbReference>
<evidence type="ECO:0000256" key="1">
    <source>
        <dbReference type="ARBA" id="ARBA00011082"/>
    </source>
</evidence>
<dbReference type="NCBIfam" id="NF006343">
    <property type="entry name" value="PRK08570.1"/>
    <property type="match status" value="1"/>
</dbReference>
<dbReference type="InterPro" id="IPR035970">
    <property type="entry name" value="60S_ribosomal_eL19_sf"/>
</dbReference>
<proteinExistence type="inferred from homology"/>
<dbReference type="InterPro" id="IPR023638">
    <property type="entry name" value="Ribosomal_eL19_CS"/>
</dbReference>
<dbReference type="AlphaFoldDB" id="A0A897MJT4"/>
<evidence type="ECO:0000256" key="7">
    <source>
        <dbReference type="HAMAP-Rule" id="MF_01475"/>
    </source>
</evidence>
<dbReference type="GO" id="GO:0003735">
    <property type="term" value="F:structural constituent of ribosome"/>
    <property type="evidence" value="ECO:0007669"/>
    <property type="project" value="InterPro"/>
</dbReference>
<dbReference type="InterPro" id="IPR015972">
    <property type="entry name" value="Ribosomal_eL19_dom1"/>
</dbReference>
<evidence type="ECO:0000313" key="12">
    <source>
        <dbReference type="Proteomes" id="UP000663586"/>
    </source>
</evidence>
<dbReference type="Gene3D" id="1.10.1200.60">
    <property type="match status" value="1"/>
</dbReference>
<dbReference type="HAMAP" id="MF_01475">
    <property type="entry name" value="Ribosomal_eL19"/>
    <property type="match status" value="1"/>
</dbReference>
<name>A0A897MJT4_9EURY</name>